<protein>
    <submittedName>
        <fullName evidence="1">Uncharacterized protein</fullName>
    </submittedName>
</protein>
<evidence type="ECO:0000313" key="1">
    <source>
        <dbReference type="EMBL" id="KAK8993571.1"/>
    </source>
</evidence>
<evidence type="ECO:0000313" key="2">
    <source>
        <dbReference type="Proteomes" id="UP001396334"/>
    </source>
</evidence>
<proteinExistence type="predicted"/>
<dbReference type="EMBL" id="JBBPBN010000049">
    <property type="protein sequence ID" value="KAK8993571.1"/>
    <property type="molecule type" value="Genomic_DNA"/>
</dbReference>
<reference evidence="1 2" key="1">
    <citation type="journal article" date="2024" name="G3 (Bethesda)">
        <title>Genome assembly of Hibiscus sabdariffa L. provides insights into metabolisms of medicinal natural products.</title>
        <authorList>
            <person name="Kim T."/>
        </authorList>
    </citation>
    <scope>NUCLEOTIDE SEQUENCE [LARGE SCALE GENOMIC DNA]</scope>
    <source>
        <strain evidence="1">TK-2024</strain>
        <tissue evidence="1">Old leaves</tissue>
    </source>
</reference>
<dbReference type="Proteomes" id="UP001396334">
    <property type="component" value="Unassembled WGS sequence"/>
</dbReference>
<accession>A0ABR2PZ93</accession>
<organism evidence="1 2">
    <name type="scientific">Hibiscus sabdariffa</name>
    <name type="common">roselle</name>
    <dbReference type="NCBI Taxonomy" id="183260"/>
    <lineage>
        <taxon>Eukaryota</taxon>
        <taxon>Viridiplantae</taxon>
        <taxon>Streptophyta</taxon>
        <taxon>Embryophyta</taxon>
        <taxon>Tracheophyta</taxon>
        <taxon>Spermatophyta</taxon>
        <taxon>Magnoliopsida</taxon>
        <taxon>eudicotyledons</taxon>
        <taxon>Gunneridae</taxon>
        <taxon>Pentapetalae</taxon>
        <taxon>rosids</taxon>
        <taxon>malvids</taxon>
        <taxon>Malvales</taxon>
        <taxon>Malvaceae</taxon>
        <taxon>Malvoideae</taxon>
        <taxon>Hibiscus</taxon>
    </lineage>
</organism>
<comment type="caution">
    <text evidence="1">The sequence shown here is derived from an EMBL/GenBank/DDBJ whole genome shotgun (WGS) entry which is preliminary data.</text>
</comment>
<name>A0ABR2PZ93_9ROSI</name>
<gene>
    <name evidence="1" type="ORF">V6N11_033664</name>
</gene>
<sequence>MEENSDRAFGDGVDALAEAEGITISLTVLPPRVDPRHQVRFRSLFNIVVTEQGGYRRKVGYSQQRWCHIHQRSDENCELEV</sequence>
<keyword evidence="2" id="KW-1185">Reference proteome</keyword>